<accession>A0A8H6J7T5</accession>
<name>A0A8H6J7T5_9PEZI</name>
<evidence type="ECO:0000313" key="1">
    <source>
        <dbReference type="EMBL" id="KAF6807591.1"/>
    </source>
</evidence>
<keyword evidence="2" id="KW-1185">Reference proteome</keyword>
<reference evidence="1 2" key="1">
    <citation type="journal article" date="2020" name="Phytopathology">
        <title>Genome Sequence Resources of Colletotrichum truncatum, C. plurivorum, C. musicola, and C. sojae: Four Species Pathogenic to Soybean (Glycine max).</title>
        <authorList>
            <person name="Rogerio F."/>
            <person name="Boufleur T.R."/>
            <person name="Ciampi-Guillardi M."/>
            <person name="Sukno S.A."/>
            <person name="Thon M.R."/>
            <person name="Massola Junior N.S."/>
            <person name="Baroncelli R."/>
        </authorList>
    </citation>
    <scope>NUCLEOTIDE SEQUENCE [LARGE SCALE GENOMIC DNA]</scope>
    <source>
        <strain evidence="1 2">LFN0009</strain>
    </source>
</reference>
<gene>
    <name evidence="1" type="ORF">CSOJ01_08106</name>
</gene>
<dbReference type="AlphaFoldDB" id="A0A8H6J7T5"/>
<proteinExistence type="predicted"/>
<evidence type="ECO:0000313" key="2">
    <source>
        <dbReference type="Proteomes" id="UP000652219"/>
    </source>
</evidence>
<sequence length="258" mass="28535">MCVRGLNRSRAGCSDALEGSHLVTKTKLCLCGGQEEGDLTVDYCSPRLISTRGPLPSASRWTAAITKVDLPPIPQANRHKIAREERGRYSKDTFWFVAFRRALLTCHRFIHPPWGCSRSSGRRGPIRRLSLSIIFGAVMVRGGRLADESRWIADGSADNLARTLLNFLPKIVPMCFVSPLHLLNVTGGYFVFQPSASSDLAGRANVAAQRAGPTGEIPHYEVWYTRFHGDASWLESIQMAFKFEGLQACRTPIGESSQ</sequence>
<protein>
    <submittedName>
        <fullName evidence="1">Uncharacterized protein</fullName>
    </submittedName>
</protein>
<dbReference type="EMBL" id="WIGN01000134">
    <property type="protein sequence ID" value="KAF6807591.1"/>
    <property type="molecule type" value="Genomic_DNA"/>
</dbReference>
<comment type="caution">
    <text evidence="1">The sequence shown here is derived from an EMBL/GenBank/DDBJ whole genome shotgun (WGS) entry which is preliminary data.</text>
</comment>
<dbReference type="Proteomes" id="UP000652219">
    <property type="component" value="Unassembled WGS sequence"/>
</dbReference>
<organism evidence="1 2">
    <name type="scientific">Colletotrichum sojae</name>
    <dbReference type="NCBI Taxonomy" id="2175907"/>
    <lineage>
        <taxon>Eukaryota</taxon>
        <taxon>Fungi</taxon>
        <taxon>Dikarya</taxon>
        <taxon>Ascomycota</taxon>
        <taxon>Pezizomycotina</taxon>
        <taxon>Sordariomycetes</taxon>
        <taxon>Hypocreomycetidae</taxon>
        <taxon>Glomerellales</taxon>
        <taxon>Glomerellaceae</taxon>
        <taxon>Colletotrichum</taxon>
        <taxon>Colletotrichum orchidearum species complex</taxon>
    </lineage>
</organism>